<reference evidence="2 3" key="1">
    <citation type="journal article" date="2018" name="Int. J. Syst. Evol. Microbiol.">
        <title>Bifidobacterium callitrichidarum sp. nov. from the faeces of the emperor tamarin (Saguinus imperator).</title>
        <authorList>
            <person name="Modesto M."/>
            <person name="Michelini S."/>
            <person name="Sansosti M.C."/>
            <person name="De Filippo C."/>
            <person name="Cavalieri D."/>
            <person name="Qvirist L."/>
            <person name="Andlid T."/>
            <person name="Spiezio C."/>
            <person name="Sandri C."/>
            <person name="Pascarelli S."/>
            <person name="Sgorbati B."/>
            <person name="Mattarelli P."/>
        </authorList>
    </citation>
    <scope>NUCLEOTIDE SEQUENCE [LARGE SCALE GENOMIC DNA]</scope>
    <source>
        <strain evidence="2 3">TRI 5</strain>
    </source>
</reference>
<dbReference type="AlphaFoldDB" id="A0A2U2N9B7"/>
<evidence type="ECO:0000313" key="2">
    <source>
        <dbReference type="EMBL" id="PWG65604.1"/>
    </source>
</evidence>
<dbReference type="RefSeq" id="WP_109057073.1">
    <property type="nucleotide sequence ID" value="NZ_QFFM01000012.1"/>
</dbReference>
<name>A0A2U2N9B7_9BIFI</name>
<organism evidence="2 3">
    <name type="scientific">Bifidobacterium callitrichidarum</name>
    <dbReference type="NCBI Taxonomy" id="2052941"/>
    <lineage>
        <taxon>Bacteria</taxon>
        <taxon>Bacillati</taxon>
        <taxon>Actinomycetota</taxon>
        <taxon>Actinomycetes</taxon>
        <taxon>Bifidobacteriales</taxon>
        <taxon>Bifidobacteriaceae</taxon>
        <taxon>Bifidobacterium</taxon>
    </lineage>
</organism>
<evidence type="ECO:0000256" key="1">
    <source>
        <dbReference type="SAM" id="MobiDB-lite"/>
    </source>
</evidence>
<dbReference type="EMBL" id="QFFM01000012">
    <property type="protein sequence ID" value="PWG65604.1"/>
    <property type="molecule type" value="Genomic_DNA"/>
</dbReference>
<dbReference type="Proteomes" id="UP000245876">
    <property type="component" value="Unassembled WGS sequence"/>
</dbReference>
<accession>A0A2U2N9B7</accession>
<protein>
    <submittedName>
        <fullName evidence="2">Uncharacterized protein</fullName>
    </submittedName>
</protein>
<sequence>MVENGIEPESSGRQSGRSGRSREKIQRSIDEHMACNWVEIDPCIFDEKDDPETIRRLAEA</sequence>
<comment type="caution">
    <text evidence="2">The sequence shown here is derived from an EMBL/GenBank/DDBJ whole genome shotgun (WGS) entry which is preliminary data.</text>
</comment>
<keyword evidence="3" id="KW-1185">Reference proteome</keyword>
<feature type="region of interest" description="Disordered" evidence="1">
    <location>
        <begin position="1"/>
        <end position="27"/>
    </location>
</feature>
<proteinExistence type="predicted"/>
<evidence type="ECO:0000313" key="3">
    <source>
        <dbReference type="Proteomes" id="UP000245876"/>
    </source>
</evidence>
<gene>
    <name evidence="2" type="ORF">DF196_06635</name>
</gene>